<feature type="disulfide bond" evidence="17">
    <location>
        <begin position="421"/>
        <end position="436"/>
    </location>
</feature>
<feature type="compositionally biased region" description="Low complexity" evidence="18">
    <location>
        <begin position="296"/>
        <end position="321"/>
    </location>
</feature>
<dbReference type="GO" id="GO:0007339">
    <property type="term" value="P:binding of sperm to zona pellucida"/>
    <property type="evidence" value="ECO:0007669"/>
    <property type="project" value="TreeGrafter"/>
</dbReference>
<evidence type="ECO:0000256" key="11">
    <source>
        <dbReference type="ARBA" id="ARBA00023279"/>
    </source>
</evidence>
<evidence type="ECO:0000259" key="20">
    <source>
        <dbReference type="PROSITE" id="PS51034"/>
    </source>
</evidence>
<reference evidence="23" key="1">
    <citation type="submission" date="2025-08" db="UniProtKB">
        <authorList>
            <consortium name="RefSeq"/>
        </authorList>
    </citation>
    <scope>IDENTIFICATION</scope>
</reference>
<feature type="domain" description="ZP" evidence="20">
    <location>
        <begin position="452"/>
        <end position="739"/>
    </location>
</feature>
<feature type="compositionally biased region" description="Low complexity" evidence="18">
    <location>
        <begin position="145"/>
        <end position="154"/>
    </location>
</feature>
<feature type="compositionally biased region" description="Pro residues" evidence="18">
    <location>
        <begin position="91"/>
        <end position="130"/>
    </location>
</feature>
<feature type="chain" id="PRO_5027589824" description="Zona pellucida sperm-binding protein 4" evidence="19">
    <location>
        <begin position="20"/>
        <end position="765"/>
    </location>
</feature>
<evidence type="ECO:0000256" key="5">
    <source>
        <dbReference type="ARBA" id="ARBA00022685"/>
    </source>
</evidence>
<organism evidence="22 23">
    <name type="scientific">Gymnodraco acuticeps</name>
    <name type="common">Antarctic dragonfish</name>
    <dbReference type="NCBI Taxonomy" id="8218"/>
    <lineage>
        <taxon>Eukaryota</taxon>
        <taxon>Metazoa</taxon>
        <taxon>Chordata</taxon>
        <taxon>Craniata</taxon>
        <taxon>Vertebrata</taxon>
        <taxon>Euteleostomi</taxon>
        <taxon>Actinopterygii</taxon>
        <taxon>Neopterygii</taxon>
        <taxon>Teleostei</taxon>
        <taxon>Neoteleostei</taxon>
        <taxon>Acanthomorphata</taxon>
        <taxon>Eupercaria</taxon>
        <taxon>Perciformes</taxon>
        <taxon>Notothenioidei</taxon>
        <taxon>Bathydraconidae</taxon>
        <taxon>Gymnodraco</taxon>
    </lineage>
</organism>
<dbReference type="AlphaFoldDB" id="A0A6P8TQN5"/>
<evidence type="ECO:0000256" key="2">
    <source>
        <dbReference type="ARBA" id="ARBA00022475"/>
    </source>
</evidence>
<dbReference type="KEGG" id="gacu:117542736"/>
<dbReference type="Gene3D" id="4.10.110.10">
    <property type="entry name" value="Spasmolytic Protein, domain 1"/>
    <property type="match status" value="1"/>
</dbReference>
<evidence type="ECO:0000256" key="10">
    <source>
        <dbReference type="ARBA" id="ARBA00023180"/>
    </source>
</evidence>
<keyword evidence="8" id="KW-0472">Membrane</keyword>
<dbReference type="GeneID" id="117542736"/>
<dbReference type="PROSITE" id="PS51034">
    <property type="entry name" value="ZP_2"/>
    <property type="match status" value="1"/>
</dbReference>
<feature type="compositionally biased region" description="Pro residues" evidence="18">
    <location>
        <begin position="155"/>
        <end position="203"/>
    </location>
</feature>
<feature type="compositionally biased region" description="Low complexity" evidence="18">
    <location>
        <begin position="371"/>
        <end position="388"/>
    </location>
</feature>
<comment type="subcellular location">
    <subcellularLocation>
        <location evidence="1">Cell membrane</location>
        <topology evidence="1">Single-pass type I membrane protein</topology>
    </subcellularLocation>
    <subcellularLocation>
        <location evidence="12">Zona pellucida</location>
    </subcellularLocation>
</comment>
<keyword evidence="7" id="KW-1133">Transmembrane helix</keyword>
<keyword evidence="5" id="KW-0165">Cleavage on pair of basic residues</keyword>
<feature type="compositionally biased region" description="Low complexity" evidence="18">
    <location>
        <begin position="204"/>
        <end position="223"/>
    </location>
</feature>
<keyword evidence="22" id="KW-1185">Reference proteome</keyword>
<keyword evidence="10" id="KW-0325">Glycoprotein</keyword>
<dbReference type="InterPro" id="IPR051148">
    <property type="entry name" value="Zona_Pellucida_Domain_gp"/>
</dbReference>
<dbReference type="Pfam" id="PF00088">
    <property type="entry name" value="Trefoil"/>
    <property type="match status" value="1"/>
</dbReference>
<feature type="domain" description="P-type" evidence="21">
    <location>
        <begin position="409"/>
        <end position="447"/>
    </location>
</feature>
<name>A0A6P8TQN5_GYMAC</name>
<dbReference type="GO" id="GO:0060468">
    <property type="term" value="P:prevention of polyspermy"/>
    <property type="evidence" value="ECO:0007669"/>
    <property type="project" value="TreeGrafter"/>
</dbReference>
<dbReference type="InterPro" id="IPR000519">
    <property type="entry name" value="P_trefoil_dom"/>
</dbReference>
<dbReference type="PROSITE" id="PS51257">
    <property type="entry name" value="PROKAR_LIPOPROTEIN"/>
    <property type="match status" value="1"/>
</dbReference>
<dbReference type="OrthoDB" id="8919081at2759"/>
<feature type="signal peptide" evidence="19">
    <location>
        <begin position="1"/>
        <end position="19"/>
    </location>
</feature>
<evidence type="ECO:0000256" key="6">
    <source>
        <dbReference type="ARBA" id="ARBA00022692"/>
    </source>
</evidence>
<feature type="disulfide bond" evidence="17">
    <location>
        <begin position="411"/>
        <end position="437"/>
    </location>
</feature>
<keyword evidence="4" id="KW-0272">Extracellular matrix</keyword>
<evidence type="ECO:0000256" key="13">
    <source>
        <dbReference type="ARBA" id="ARBA00037545"/>
    </source>
</evidence>
<evidence type="ECO:0000256" key="14">
    <source>
        <dbReference type="ARBA" id="ARBA00040238"/>
    </source>
</evidence>
<dbReference type="InterPro" id="IPR044913">
    <property type="entry name" value="P_trefoil_dom_sf"/>
</dbReference>
<dbReference type="InterPro" id="IPR055356">
    <property type="entry name" value="ZP-N"/>
</dbReference>
<keyword evidence="19" id="KW-0732">Signal</keyword>
<evidence type="ECO:0000256" key="15">
    <source>
        <dbReference type="ARBA" id="ARBA00042273"/>
    </source>
</evidence>
<feature type="compositionally biased region" description="Pro residues" evidence="18">
    <location>
        <begin position="322"/>
        <end position="352"/>
    </location>
</feature>
<proteinExistence type="predicted"/>
<dbReference type="Gene3D" id="2.60.40.3210">
    <property type="entry name" value="Zona pellucida, ZP-N domain"/>
    <property type="match status" value="1"/>
</dbReference>
<dbReference type="PROSITE" id="PS51448">
    <property type="entry name" value="P_TREFOIL_2"/>
    <property type="match status" value="1"/>
</dbReference>
<comment type="caution">
    <text evidence="17">Lacks conserved residue(s) required for the propagation of feature annotation.</text>
</comment>
<evidence type="ECO:0000256" key="18">
    <source>
        <dbReference type="SAM" id="MobiDB-lite"/>
    </source>
</evidence>
<dbReference type="CDD" id="cd00111">
    <property type="entry name" value="Trefoil"/>
    <property type="match status" value="1"/>
</dbReference>
<dbReference type="InterPro" id="IPR042235">
    <property type="entry name" value="ZP-C_dom"/>
</dbReference>
<dbReference type="PANTHER" id="PTHR23343:SF31">
    <property type="entry name" value="ZONA PELLUCIDA SPERM-BINDING PROTEIN 4"/>
    <property type="match status" value="1"/>
</dbReference>
<feature type="region of interest" description="Disordered" evidence="18">
    <location>
        <begin position="27"/>
        <end position="411"/>
    </location>
</feature>
<dbReference type="Pfam" id="PF23344">
    <property type="entry name" value="ZP-N"/>
    <property type="match status" value="1"/>
</dbReference>
<accession>A0A6P8TQN5</accession>
<dbReference type="RefSeq" id="XP_034066458.1">
    <property type="nucleotide sequence ID" value="XM_034210567.1"/>
</dbReference>
<feature type="compositionally biased region" description="Pro residues" evidence="18">
    <location>
        <begin position="58"/>
        <end position="85"/>
    </location>
</feature>
<dbReference type="Gene3D" id="2.60.40.4100">
    <property type="entry name" value="Zona pellucida, ZP-C domain"/>
    <property type="match status" value="1"/>
</dbReference>
<dbReference type="GO" id="GO:0005886">
    <property type="term" value="C:plasma membrane"/>
    <property type="evidence" value="ECO:0007669"/>
    <property type="project" value="UniProtKB-SubCell"/>
</dbReference>
<dbReference type="SMART" id="SM00241">
    <property type="entry name" value="ZP"/>
    <property type="match status" value="1"/>
</dbReference>
<evidence type="ECO:0000256" key="7">
    <source>
        <dbReference type="ARBA" id="ARBA00022989"/>
    </source>
</evidence>
<dbReference type="Proteomes" id="UP000515161">
    <property type="component" value="Unplaced"/>
</dbReference>
<keyword evidence="11" id="KW-0278">Fertilization</keyword>
<evidence type="ECO:0000313" key="23">
    <source>
        <dbReference type="RefSeq" id="XP_034066458.1"/>
    </source>
</evidence>
<keyword evidence="6" id="KW-0812">Transmembrane</keyword>
<dbReference type="SMART" id="SM00018">
    <property type="entry name" value="PD"/>
    <property type="match status" value="1"/>
</dbReference>
<evidence type="ECO:0000256" key="9">
    <source>
        <dbReference type="ARBA" id="ARBA00023157"/>
    </source>
</evidence>
<evidence type="ECO:0000256" key="4">
    <source>
        <dbReference type="ARBA" id="ARBA00022530"/>
    </source>
</evidence>
<evidence type="ECO:0000256" key="19">
    <source>
        <dbReference type="SAM" id="SignalP"/>
    </source>
</evidence>
<dbReference type="InParanoid" id="A0A6P8TQN5"/>
<keyword evidence="2" id="KW-1003">Cell membrane</keyword>
<evidence type="ECO:0000256" key="1">
    <source>
        <dbReference type="ARBA" id="ARBA00004251"/>
    </source>
</evidence>
<gene>
    <name evidence="23" type="primary">LOC117542736</name>
</gene>
<evidence type="ECO:0000256" key="16">
    <source>
        <dbReference type="ARBA" id="ARBA00042573"/>
    </source>
</evidence>
<keyword evidence="9 17" id="KW-1015">Disulfide bond</keyword>
<dbReference type="SUPFAM" id="SSF57492">
    <property type="entry name" value="Trefoil"/>
    <property type="match status" value="1"/>
</dbReference>
<evidence type="ECO:0000256" key="3">
    <source>
        <dbReference type="ARBA" id="ARBA00022525"/>
    </source>
</evidence>
<evidence type="ECO:0000256" key="12">
    <source>
        <dbReference type="ARBA" id="ARBA00024183"/>
    </source>
</evidence>
<sequence length="765" mass="86781">MKLIFSFLAVALLGCLADAQIVKWTQEPQQHPEPLQWPKWHQDHQSKPPKGPQLPQQPTTPPKWNPPQQPQQPTTPPKLNPPQQPQQPQQPTTPPKWNPPQKPQKPTTPPKLNPPPQPTTPPKWNPPQQPQQPLQHDQHSKQPKRPQLPQLPQQPTTPPKWNPPQHPTTPPKWNPPQHPTTPPKWNPPQHPTTPPKWNPPQKPQQPLQHDQHTQQPQWHQQPHQPHRPATSPIWNPHQQPHRPATSPIWNPHQQPHRPATPPIWNPHQHPHKPATPPIWNPHQHPHKPATPPIWNPHQHPQQPLQHDQHTKQPQWHQQPHKPATPPIWNPPQHPTTPPKWNPPQHPTTPPKWNPHQHPTTPPKWNPHQKPQKSLQHDQQPQQPQQSQQPPQPKQPPWHQKPHQPQQSQQTCEVADNQKISCGAPGISTEHCEAINCCYGGNMCYYGKSVTLQCTKDGQFIVVVAKDATLPYLDLETVFFLGGGETCHSVGTTSAFAIYQFPVTACGTVMMEEPGVIIYENRMSSSYEVAIGPNGAITRDSQYELLVQCRYIGTAIEALVIEVGILPPPLPVAAPGPLRVELVLANGECSVKGCVEEDVAYNSFYVDSDYPVTKVLRDPVYVEVHILERTDPNIKLTLGKCWATSDPYPQSLPQWDLLIDGCPYRDDRYLTTLVPVDASSGLMYPTHHRRFVFKMFTFVSGGGVKQQALIPLNEKVYIHCEAAVCQPSVGDNCEPRCFRSRRDVSVQKASREETTVVSSKELVFIQ</sequence>
<comment type="function">
    <text evidence="13">Component of the zona pellucida, an extracellular matrix surrounding oocytes which mediates sperm binding, induction of the acrosome reaction and prevents post-fertilization polyspermy. The zona pellucida is composed of 3 to 4 glycoproteins, ZP1, ZP2, ZP3, and ZP4. ZP4 may act as a sperm receptor.</text>
</comment>
<evidence type="ECO:0000259" key="21">
    <source>
        <dbReference type="PROSITE" id="PS51448"/>
    </source>
</evidence>
<dbReference type="GO" id="GO:0035804">
    <property type="term" value="F:structural constituent of egg coat"/>
    <property type="evidence" value="ECO:0007669"/>
    <property type="project" value="TreeGrafter"/>
</dbReference>
<dbReference type="GO" id="GO:0032190">
    <property type="term" value="F:acrosin binding"/>
    <property type="evidence" value="ECO:0007669"/>
    <property type="project" value="TreeGrafter"/>
</dbReference>
<evidence type="ECO:0000256" key="17">
    <source>
        <dbReference type="PROSITE-ProRule" id="PRU00779"/>
    </source>
</evidence>
<dbReference type="PANTHER" id="PTHR23343">
    <property type="entry name" value="ZONA PELLUCIDA SPERM-BINDING PROTEIN"/>
    <property type="match status" value="1"/>
</dbReference>
<dbReference type="InterPro" id="IPR055355">
    <property type="entry name" value="ZP-C"/>
</dbReference>
<evidence type="ECO:0000313" key="22">
    <source>
        <dbReference type="Proteomes" id="UP000515161"/>
    </source>
</evidence>
<evidence type="ECO:0000256" key="8">
    <source>
        <dbReference type="ARBA" id="ARBA00023136"/>
    </source>
</evidence>
<dbReference type="GO" id="GO:0035805">
    <property type="term" value="C:egg coat"/>
    <property type="evidence" value="ECO:0007669"/>
    <property type="project" value="UniProtKB-SubCell"/>
</dbReference>
<protein>
    <recommendedName>
        <fullName evidence="14">Zona pellucida sperm-binding protein 4</fullName>
    </recommendedName>
    <alternativeName>
        <fullName evidence="16">Zona pellucida glycoprotein 4</fullName>
    </alternativeName>
    <alternativeName>
        <fullName evidence="15">Zona pellucida protein B</fullName>
    </alternativeName>
</protein>
<dbReference type="Pfam" id="PF00100">
    <property type="entry name" value="Zona_pellucida"/>
    <property type="match status" value="1"/>
</dbReference>
<dbReference type="InterPro" id="IPR001507">
    <property type="entry name" value="ZP_dom"/>
</dbReference>
<keyword evidence="3" id="KW-0964">Secreted</keyword>